<organism evidence="1">
    <name type="scientific">Anguilla anguilla</name>
    <name type="common">European freshwater eel</name>
    <name type="synonym">Muraena anguilla</name>
    <dbReference type="NCBI Taxonomy" id="7936"/>
    <lineage>
        <taxon>Eukaryota</taxon>
        <taxon>Metazoa</taxon>
        <taxon>Chordata</taxon>
        <taxon>Craniata</taxon>
        <taxon>Vertebrata</taxon>
        <taxon>Euteleostomi</taxon>
        <taxon>Actinopterygii</taxon>
        <taxon>Neopterygii</taxon>
        <taxon>Teleostei</taxon>
        <taxon>Anguilliformes</taxon>
        <taxon>Anguillidae</taxon>
        <taxon>Anguilla</taxon>
    </lineage>
</organism>
<evidence type="ECO:0000313" key="1">
    <source>
        <dbReference type="EMBL" id="JAH39653.1"/>
    </source>
</evidence>
<dbReference type="EMBL" id="GBXM01068924">
    <property type="protein sequence ID" value="JAH39653.1"/>
    <property type="molecule type" value="Transcribed_RNA"/>
</dbReference>
<reference evidence="1" key="1">
    <citation type="submission" date="2014-11" db="EMBL/GenBank/DDBJ databases">
        <authorList>
            <person name="Amaro Gonzalez C."/>
        </authorList>
    </citation>
    <scope>NUCLEOTIDE SEQUENCE</scope>
</reference>
<sequence length="51" mass="5754">MSHIECRSQYYESVYMCHTEASVGLKALGLYTCHIEASVGHSTLGLWIFVM</sequence>
<dbReference type="AlphaFoldDB" id="A0A0E9SGL1"/>
<reference evidence="1" key="2">
    <citation type="journal article" date="2015" name="Fish Shellfish Immunol.">
        <title>Early steps in the European eel (Anguilla anguilla)-Vibrio vulnificus interaction in the gills: Role of the RtxA13 toxin.</title>
        <authorList>
            <person name="Callol A."/>
            <person name="Pajuelo D."/>
            <person name="Ebbesson L."/>
            <person name="Teles M."/>
            <person name="MacKenzie S."/>
            <person name="Amaro C."/>
        </authorList>
    </citation>
    <scope>NUCLEOTIDE SEQUENCE</scope>
</reference>
<name>A0A0E9SGL1_ANGAN</name>
<accession>A0A0E9SGL1</accession>
<proteinExistence type="predicted"/>
<protein>
    <submittedName>
        <fullName evidence="1">Uncharacterized protein</fullName>
    </submittedName>
</protein>